<keyword evidence="1" id="KW-1185">Reference proteome</keyword>
<dbReference type="Proteomes" id="UP000050795">
    <property type="component" value="Unassembled WGS sequence"/>
</dbReference>
<evidence type="ECO:0000313" key="1">
    <source>
        <dbReference type="Proteomes" id="UP000050795"/>
    </source>
</evidence>
<sequence>MRELRNIALIEGFYPFVSGAEMTNYPCFERKTYPVSPLRMKSKKRECNRKRKAKPLSWEEQLSRQIQFVDVHPEANETSLAVDEESVDVTIIRTNSSHVSKHGGLRKPFVSKRFEAESVIDYNQLWVSGEELLSHSSIRKHREAAHNCEAVI</sequence>
<evidence type="ECO:0000313" key="2">
    <source>
        <dbReference type="WBParaSite" id="TREG1_20160.1"/>
    </source>
</evidence>
<name>A0AA85JH96_TRIRE</name>
<dbReference type="AlphaFoldDB" id="A0AA85JH96"/>
<dbReference type="WBParaSite" id="TREG1_20160.1">
    <property type="protein sequence ID" value="TREG1_20160.1"/>
    <property type="gene ID" value="TREG1_20160"/>
</dbReference>
<organism evidence="1 2">
    <name type="scientific">Trichobilharzia regenti</name>
    <name type="common">Nasal bird schistosome</name>
    <dbReference type="NCBI Taxonomy" id="157069"/>
    <lineage>
        <taxon>Eukaryota</taxon>
        <taxon>Metazoa</taxon>
        <taxon>Spiralia</taxon>
        <taxon>Lophotrochozoa</taxon>
        <taxon>Platyhelminthes</taxon>
        <taxon>Trematoda</taxon>
        <taxon>Digenea</taxon>
        <taxon>Strigeidida</taxon>
        <taxon>Schistosomatoidea</taxon>
        <taxon>Schistosomatidae</taxon>
        <taxon>Trichobilharzia</taxon>
    </lineage>
</organism>
<reference evidence="2" key="2">
    <citation type="submission" date="2023-11" db="UniProtKB">
        <authorList>
            <consortium name="WormBaseParasite"/>
        </authorList>
    </citation>
    <scope>IDENTIFICATION</scope>
</reference>
<proteinExistence type="predicted"/>
<accession>A0AA85JH96</accession>
<protein>
    <submittedName>
        <fullName evidence="2">Uncharacterized protein</fullName>
    </submittedName>
</protein>
<reference evidence="1" key="1">
    <citation type="submission" date="2022-06" db="EMBL/GenBank/DDBJ databases">
        <authorList>
            <person name="Berger JAMES D."/>
            <person name="Berger JAMES D."/>
        </authorList>
    </citation>
    <scope>NUCLEOTIDE SEQUENCE [LARGE SCALE GENOMIC DNA]</scope>
</reference>